<dbReference type="SUPFAM" id="SSF56935">
    <property type="entry name" value="Porins"/>
    <property type="match status" value="1"/>
</dbReference>
<dbReference type="Pfam" id="PF07715">
    <property type="entry name" value="Plug"/>
    <property type="match status" value="1"/>
</dbReference>
<sequence length="1003" mass="114083">MKQSNKIYTLLLVITLMFTSTIYAQKTYVEVECIVVDEFDQPINGAILSVQLDEGQEDVFYTNTSGNVTILGNEGDEVIVTAHLKKAQHITLKHSQSTLKIILKDQQDRYEDGYYSGGYKLQERTKSVAFSNVVKQDKLNKGYPLNSATSLMGTDGSVLIEQLTSNPGWDLSNMTLRGLNTSGNNTPAVYIDGFERSIYQINVDEIESVEFLKDISAKILVGPAAINGVLWITTKTGQAVKRKIDVSYEQGIQMPNIKYNYLDSYEYATLYNEARSNDGLSQLYTPFHLEGYRNNTNAFQFPNHEYTDILLKDQTTVRNANVSLTGATAKTKYMVIFGYQQQEGMVSAGPANGLDRLNIRANLSAKMNEFITLKANINARTEYIQSSTLTGRSLFNMLSTHRPNEYTLFVPQNTHYNNSEGFGVSRYTNSNVYAEVNERGFLKEQRIVGQTTVGLDFDLGNVVKGLSADLNAGIDTYNSVTYGQKANYNAFVPIYRADTLLALNQRRQKTELSSQSKESDDVVRDYAAYGRLKYRKSFGEDHQVLAQGMFSYLRQEIKGSNQITDNTTASIFGNYIFKNRYLFEGALANYGSNRFDHQSSQLNYSAGLGWVISNENFLINQPWINYLKLKSSYGLISTDRSIASSQWHQNVWTQSGNVYFGSNNNTAYKGTILSQAGTTGLTWEKQKELNVGIEGRLFHHLGFSLHYFDNHRYDIPEPINNTVINGQEYAQYVNYGEVKNHGVEWQFVYKNNYRLFDYEWGVSGMYSQSKLIDGNVIRYQEDGLNRIGKPINGIYGYQANGLFQSEQEIANSPSQNFGVIRPGDIKFVDQNGDGIINRSDRTLIGDSYPDVILNTHIKLNYKNFEFYTQLSGVFGREILLDNTYFWNYGEGKYSGVVRDRWTESNPNATYPRLTTKEYQNNFQNNSYWIEDGSYVRIDNVQIAYYWPLEKMTKNTFKTMKLYARGHNLFTWSKIKDVDPSNINAGYSNFPLLTTYMLGVQLTI</sequence>
<dbReference type="Proteomes" id="UP000678679">
    <property type="component" value="Chromosome 2"/>
</dbReference>
<protein>
    <submittedName>
        <fullName evidence="2">SusC/RagA family TonB-linked outer membrane protein</fullName>
    </submittedName>
</protein>
<feature type="domain" description="TonB-dependent receptor plug" evidence="1">
    <location>
        <begin position="131"/>
        <end position="229"/>
    </location>
</feature>
<dbReference type="Gene3D" id="2.170.130.10">
    <property type="entry name" value="TonB-dependent receptor, plug domain"/>
    <property type="match status" value="1"/>
</dbReference>
<proteinExistence type="predicted"/>
<evidence type="ECO:0000313" key="3">
    <source>
        <dbReference type="Proteomes" id="UP000678679"/>
    </source>
</evidence>
<dbReference type="AlphaFoldDB" id="A0AAX1NC84"/>
<dbReference type="InterPro" id="IPR023996">
    <property type="entry name" value="TonB-dep_OMP_SusC/RagA"/>
</dbReference>
<accession>A0AAX1NC84</accession>
<gene>
    <name evidence="2" type="ORF">KMW28_22375</name>
</gene>
<dbReference type="NCBIfam" id="TIGR04056">
    <property type="entry name" value="OMP_RagA_SusC"/>
    <property type="match status" value="1"/>
</dbReference>
<dbReference type="RefSeq" id="WP_169662156.1">
    <property type="nucleotide sequence ID" value="NZ_CP076133.1"/>
</dbReference>
<dbReference type="InterPro" id="IPR037066">
    <property type="entry name" value="Plug_dom_sf"/>
</dbReference>
<name>A0AAX1NC84_9BACT</name>
<evidence type="ECO:0000259" key="1">
    <source>
        <dbReference type="Pfam" id="PF07715"/>
    </source>
</evidence>
<dbReference type="EMBL" id="CP076133">
    <property type="protein sequence ID" value="QWG05173.1"/>
    <property type="molecule type" value="Genomic_DNA"/>
</dbReference>
<organism evidence="2 3">
    <name type="scientific">Flammeovirga yaeyamensis</name>
    <dbReference type="NCBI Taxonomy" id="367791"/>
    <lineage>
        <taxon>Bacteria</taxon>
        <taxon>Pseudomonadati</taxon>
        <taxon>Bacteroidota</taxon>
        <taxon>Cytophagia</taxon>
        <taxon>Cytophagales</taxon>
        <taxon>Flammeovirgaceae</taxon>
        <taxon>Flammeovirga</taxon>
    </lineage>
</organism>
<reference evidence="2 3" key="1">
    <citation type="submission" date="2021-05" db="EMBL/GenBank/DDBJ databases">
        <title>Comparative genomic studies on the polysaccharide-degrading batcterial strains of the Flammeovirga genus.</title>
        <authorList>
            <person name="Zewei F."/>
            <person name="Zheng Z."/>
            <person name="Yu L."/>
            <person name="Ruyue G."/>
            <person name="Yanhong M."/>
            <person name="Yuanyuan C."/>
            <person name="Jingyan G."/>
            <person name="Wenjun H."/>
        </authorList>
    </citation>
    <scope>NUCLEOTIDE SEQUENCE [LARGE SCALE GENOMIC DNA]</scope>
    <source>
        <strain evidence="2 3">NBRC:100898</strain>
    </source>
</reference>
<dbReference type="KEGG" id="fya:KMW28_22375"/>
<keyword evidence="3" id="KW-1185">Reference proteome</keyword>
<dbReference type="InterPro" id="IPR012910">
    <property type="entry name" value="Plug_dom"/>
</dbReference>
<evidence type="ECO:0000313" key="2">
    <source>
        <dbReference type="EMBL" id="QWG05173.1"/>
    </source>
</evidence>